<dbReference type="PANTHER" id="PTHR15722">
    <property type="entry name" value="IFT140/172-RELATED"/>
    <property type="match status" value="1"/>
</dbReference>
<dbReference type="InterPro" id="IPR015943">
    <property type="entry name" value="WD40/YVTN_repeat-like_dom_sf"/>
</dbReference>
<protein>
    <recommendedName>
        <fullName evidence="9">IFT80/172/WDR35 TPR domain-containing protein</fullName>
    </recommendedName>
</protein>
<evidence type="ECO:0000256" key="7">
    <source>
        <dbReference type="ARBA" id="ARBA00023273"/>
    </source>
</evidence>
<dbReference type="SMART" id="SM00320">
    <property type="entry name" value="WD40"/>
    <property type="match status" value="5"/>
</dbReference>
<feature type="domain" description="IFT80/172/WDR35 TPR" evidence="9">
    <location>
        <begin position="625"/>
        <end position="719"/>
    </location>
</feature>
<comment type="similarity">
    <text evidence="8">Belongs to the IFT172 family.</text>
</comment>
<gene>
    <name evidence="10" type="ORF">M9Y10_035146</name>
</gene>
<evidence type="ECO:0000313" key="11">
    <source>
        <dbReference type="Proteomes" id="UP001470230"/>
    </source>
</evidence>
<keyword evidence="6" id="KW-0969">Cilium</keyword>
<reference evidence="10 11" key="1">
    <citation type="submission" date="2024-04" db="EMBL/GenBank/DDBJ databases">
        <title>Tritrichomonas musculus Genome.</title>
        <authorList>
            <person name="Alves-Ferreira E."/>
            <person name="Grigg M."/>
            <person name="Lorenzi H."/>
            <person name="Galac M."/>
        </authorList>
    </citation>
    <scope>NUCLEOTIDE SEQUENCE [LARGE SCALE GENOMIC DNA]</scope>
    <source>
        <strain evidence="10 11">EAF2021</strain>
    </source>
</reference>
<evidence type="ECO:0000256" key="3">
    <source>
        <dbReference type="ARBA" id="ARBA00022574"/>
    </source>
</evidence>
<dbReference type="PANTHER" id="PTHR15722:SF2">
    <property type="entry name" value="INTRAFLAGELLAR TRANSPORT PROTEIN 172 HOMOLOG"/>
    <property type="match status" value="1"/>
</dbReference>
<keyword evidence="7" id="KW-0966">Cell projection</keyword>
<keyword evidence="4" id="KW-0677">Repeat</keyword>
<keyword evidence="2" id="KW-0217">Developmental protein</keyword>
<name>A0ABR2KHR1_9EUKA</name>
<dbReference type="InterPro" id="IPR036322">
    <property type="entry name" value="WD40_repeat_dom_sf"/>
</dbReference>
<evidence type="ECO:0000256" key="4">
    <source>
        <dbReference type="ARBA" id="ARBA00022737"/>
    </source>
</evidence>
<dbReference type="Pfam" id="PF23387">
    <property type="entry name" value="TPR_IFT80_172"/>
    <property type="match status" value="1"/>
</dbReference>
<organism evidence="10 11">
    <name type="scientific">Tritrichomonas musculus</name>
    <dbReference type="NCBI Taxonomy" id="1915356"/>
    <lineage>
        <taxon>Eukaryota</taxon>
        <taxon>Metamonada</taxon>
        <taxon>Parabasalia</taxon>
        <taxon>Tritrichomonadida</taxon>
        <taxon>Tritrichomonadidae</taxon>
        <taxon>Tritrichomonas</taxon>
    </lineage>
</organism>
<dbReference type="Gene3D" id="2.130.10.10">
    <property type="entry name" value="YVTN repeat-like/Quinoprotein amine dehydrogenase"/>
    <property type="match status" value="2"/>
</dbReference>
<dbReference type="Gene3D" id="1.25.40.470">
    <property type="match status" value="3"/>
</dbReference>
<dbReference type="EMBL" id="JAPFFF010000005">
    <property type="protein sequence ID" value="KAK8890371.1"/>
    <property type="molecule type" value="Genomic_DNA"/>
</dbReference>
<keyword evidence="5" id="KW-0802">TPR repeat</keyword>
<dbReference type="InterPro" id="IPR001680">
    <property type="entry name" value="WD40_rpt"/>
</dbReference>
<accession>A0ABR2KHR1</accession>
<evidence type="ECO:0000313" key="10">
    <source>
        <dbReference type="EMBL" id="KAK8890371.1"/>
    </source>
</evidence>
<evidence type="ECO:0000256" key="1">
    <source>
        <dbReference type="ARBA" id="ARBA00004138"/>
    </source>
</evidence>
<evidence type="ECO:0000256" key="8">
    <source>
        <dbReference type="ARBA" id="ARBA00038130"/>
    </source>
</evidence>
<evidence type="ECO:0000259" key="9">
    <source>
        <dbReference type="Pfam" id="PF23387"/>
    </source>
</evidence>
<evidence type="ECO:0000256" key="2">
    <source>
        <dbReference type="ARBA" id="ARBA00022473"/>
    </source>
</evidence>
<keyword evidence="3" id="KW-0853">WD repeat</keyword>
<dbReference type="Proteomes" id="UP001470230">
    <property type="component" value="Unassembled WGS sequence"/>
</dbReference>
<dbReference type="SUPFAM" id="SSF50978">
    <property type="entry name" value="WD40 repeat-like"/>
    <property type="match status" value="2"/>
</dbReference>
<comment type="caution">
    <text evidence="10">The sequence shown here is derived from an EMBL/GenBank/DDBJ whole genome shotgun (WGS) entry which is preliminary data.</text>
</comment>
<dbReference type="InterPro" id="IPR056157">
    <property type="entry name" value="TPR_IFT80_172_dom"/>
</dbReference>
<proteinExistence type="inferred from homology"/>
<comment type="subcellular location">
    <subcellularLocation>
        <location evidence="1">Cell projection</location>
        <location evidence="1">Cilium</location>
    </subcellularLocation>
</comment>
<evidence type="ECO:0000256" key="5">
    <source>
        <dbReference type="ARBA" id="ARBA00022803"/>
    </source>
</evidence>
<evidence type="ECO:0000256" key="6">
    <source>
        <dbReference type="ARBA" id="ARBA00023069"/>
    </source>
</evidence>
<sequence>MKFDVKPPIIEASNTPDKRVVCLAWAPDGERLAIATTGRLITLVKANGKDPTRFSVKPRDENESRNFTITGLAWAPDSCRFAISQSDNLVAVYDIGPAGATDNRKKITLRFSHKSSVLCVAWPTSSTNDFVYGLTDGSVMCALTKLKKQEELYRHGFAPMSIAPASRMNSVAVGHLDGSIFVVNLDTHSRIIALQTAVPPQALSWGSQIVAAGSDLQINFADSNGSSSSHVDFSNQTDLRAFTSATFDPSGSTALVAGRNALFTFNYSPRTQSWAQQAKIEFDGLYSVPCMSWSPDGSKIAVASVTGAVFLVTASIGSFRYKNEFEVVHVTGSQIKVIDLKSKKEMSLRSDYRILTTNFHQKRYVVCRTTQSFIVGDTVSGKSSEFQASLCDGEPKITERFIFIDDIAVLVWNIGELTVVEFGKQEPLAAISTTYASPYLLSLRFGAKIGRGNARILSYLVDAKTIRIVDLDSLMTIGTVQIQNKIDWLELNVSGTMLLFRDSKRSLYLYNLETKENTGLLNSCSYAQWVPDANVIVAQSKKALEVWYSPNSPDEVRVTEIDGDVVDIVRHGTKTTVSISSNGKKTKLPLDGKFIAFSAAMEAKKLKEATLILSDMEASNQLKSLWAELAEAALASNEYLIAEVGYANLGDLSRSRFLHKINKLIEKHGINNSLVQSHIAMLQSNFKQAEYCLIEHDQLDKAIEMYKSMHMWNELLDLVELRAPAKAEALREEYYNHLVETGQYQVAANLKARRGEITEAIDLCLQGNKPQLAAEILLNNEETANPQLLAHVAEALDKNGRYDYAGQIYEKLGRADNALEAYRKGHSYYKALELAKAANPESVVQIEREWADYLVSQGQNDAATSHYVESGDYSLALNCSLRAQQWQQAAEILRSVASSTTLRDELRLSYMRVGRHFAQNGDAATAEDLFLTVDAHQELIEMYLTMGRIDDALKHAKRQMKQSDMEKLFIKIAKKNEKKAATRPIAEKIYLAIKKPDLAIEMYNNANDTENVVRLTSQYGGDKAQLSQMAAQAERDGNLQAAESCYIRAGQWEKALFMYRQEKKWNDAMRIAKQYGNSTAEVQIAIHWAKDIGGAAGIQKLQQLNMVEPALLYCCENGITDFASLIMSSCKNLSKNTLMQAHMKFGCALEAQNRFSEAEQHYIAADQPREAVEMYTHNKMWSDAQRVASRYGITDISVTPGGMGGTMSGTMSGTLNSTSGKKMSGLKKAMKFEEARQYDDAITTYLSLTAQDCGGEDRYDQVLERAVKLAVNYKQNRLQEVVTTIAQTLIALNRHASLGKILESIEAYADAFEIYKLANMWEDAARLSKYLEPEEQKQFQKDYKEHLSSKHDTNGLMEMGQVDAALQVYAKKGDWDTCLNMAQKEGEQYVEKYTMLYAQSLVDKKKYDEAVMVLAKYSPSSSTSNIPAYISLCQSTVYEVPTYDVIQPSFFALRQMLFKVLKNAKPSDKGFNTLQSFTRAVHLLCQQSTLLKLNLDEAATRASMAILRYTDVLPADFLFYKAGDLLKKQGRPEAAMVFFNRFIDIVEVIESGDISNSSAIDHEKFENTDIPRSCCLRKQLSLKSDVCSSVKDWVLEQTISGNIEPQLPMSPCQKCGRQIYMANLSCHYCKAKFEFCHITGMPVINETKCTACGAVANRADWGLYISKTGRCPCCDAPQTAGA</sequence>
<keyword evidence="11" id="KW-1185">Reference proteome</keyword>